<dbReference type="RefSeq" id="XP_047775025.1">
    <property type="nucleotide sequence ID" value="XM_047927883.1"/>
</dbReference>
<dbReference type="EMBL" id="JADCUA010000023">
    <property type="protein sequence ID" value="KAH9831979.1"/>
    <property type="molecule type" value="Genomic_DNA"/>
</dbReference>
<comment type="caution">
    <text evidence="3">The sequence shown here is derived from an EMBL/GenBank/DDBJ whole genome shotgun (WGS) entry which is preliminary data.</text>
</comment>
<dbReference type="PANTHER" id="PTHR38248:SF2">
    <property type="entry name" value="FUNK1 11"/>
    <property type="match status" value="1"/>
</dbReference>
<feature type="compositionally biased region" description="Basic and acidic residues" evidence="1">
    <location>
        <begin position="426"/>
        <end position="435"/>
    </location>
</feature>
<dbReference type="InterPro" id="IPR011009">
    <property type="entry name" value="Kinase-like_dom_sf"/>
</dbReference>
<evidence type="ECO:0000259" key="2">
    <source>
        <dbReference type="Pfam" id="PF17667"/>
    </source>
</evidence>
<evidence type="ECO:0000313" key="3">
    <source>
        <dbReference type="EMBL" id="KAH9831979.1"/>
    </source>
</evidence>
<feature type="compositionally biased region" description="Polar residues" evidence="1">
    <location>
        <begin position="841"/>
        <end position="856"/>
    </location>
</feature>
<feature type="compositionally biased region" description="Polar residues" evidence="1">
    <location>
        <begin position="53"/>
        <end position="69"/>
    </location>
</feature>
<feature type="region of interest" description="Disordered" evidence="1">
    <location>
        <begin position="414"/>
        <end position="436"/>
    </location>
</feature>
<feature type="domain" description="Fungal-type protein kinase" evidence="2">
    <location>
        <begin position="284"/>
        <end position="364"/>
    </location>
</feature>
<dbReference type="InterPro" id="IPR008266">
    <property type="entry name" value="Tyr_kinase_AS"/>
</dbReference>
<evidence type="ECO:0000313" key="4">
    <source>
        <dbReference type="Proteomes" id="UP000814176"/>
    </source>
</evidence>
<dbReference type="InterPro" id="IPR040976">
    <property type="entry name" value="Pkinase_fungal"/>
</dbReference>
<dbReference type="GeneID" id="72008615"/>
<dbReference type="PANTHER" id="PTHR38248">
    <property type="entry name" value="FUNK1 6"/>
    <property type="match status" value="1"/>
</dbReference>
<protein>
    <recommendedName>
        <fullName evidence="2">Fungal-type protein kinase domain-containing protein</fullName>
    </recommendedName>
</protein>
<feature type="domain" description="Fungal-type protein kinase" evidence="2">
    <location>
        <begin position="452"/>
        <end position="672"/>
    </location>
</feature>
<name>A0ABQ8K5L0_9APHY</name>
<dbReference type="Proteomes" id="UP000814176">
    <property type="component" value="Unassembled WGS sequence"/>
</dbReference>
<dbReference type="Pfam" id="PF17667">
    <property type="entry name" value="Pkinase_fungal"/>
    <property type="match status" value="2"/>
</dbReference>
<feature type="region of interest" description="Disordered" evidence="1">
    <location>
        <begin position="839"/>
        <end position="902"/>
    </location>
</feature>
<feature type="region of interest" description="Disordered" evidence="1">
    <location>
        <begin position="1"/>
        <end position="98"/>
    </location>
</feature>
<dbReference type="SUPFAM" id="SSF56112">
    <property type="entry name" value="Protein kinase-like (PK-like)"/>
    <property type="match status" value="1"/>
</dbReference>
<organism evidence="3 4">
    <name type="scientific">Rhodofomes roseus</name>
    <dbReference type="NCBI Taxonomy" id="34475"/>
    <lineage>
        <taxon>Eukaryota</taxon>
        <taxon>Fungi</taxon>
        <taxon>Dikarya</taxon>
        <taxon>Basidiomycota</taxon>
        <taxon>Agaricomycotina</taxon>
        <taxon>Agaricomycetes</taxon>
        <taxon>Polyporales</taxon>
        <taxon>Rhodofomes</taxon>
    </lineage>
</organism>
<sequence>MDSPPEPIASLLPFVDRGATTPPASPRTEQSTPPTPSTSAAPETYLELIERISTPTAGESSNDLSSAPDETQHPRTPPRTGKDRADGPQITGTPIVHKASSYRGHSVASLVGKQNAKIIRPQYAKEMRPKLAELPFDEFMAEFMEGPELPSESVLKIPDMDKGKLMGRKEEDVCVELCKMAQIVFDSCPHGEKLAAKNTRQHPDNTDHDDYSEQLRADISCYPVHPQATADYASATADADKFQAQTRWAWISLWVEVKTAHNDCPFEMQNPTEDNFLRGGDGAAMTLGQMAEYMAKIFRRQHRTHCFSLSVYRGRARMMRWDRAGAIVSTPIDFVANQSLIHTVFWRYASMDQKQRGFDPTVIPATPQEIEEMRTCPAPTEWVNACRRASLDRPGWPIYKILMRRQDLVDPRELTPLTNGIDPVDPEPKDPDRAANPDASFLVGMRCFAADSPTGRGTKCFIAYEVSRQRLVFLKDYWRPETVHPDRREGDVLKLLRTRNVKFVPTPVAAGDVYNSEDGLDVQKTRTQEHLNKDKTTKREHPAQVHYRLVVKEIARPLDDHHDPYQLVKVLFFAFEAHRQAWEQEHIIHRDISATNILMFVYKDEKGRTWVIGLLNDWELCKFLDDIKKGATRPGRSGTWQFMSARLLLNPDKQHELADDLESFLHVLRWMCLRFYEHRLTHSPPELRDHVLTFYEAIGVRRDDHEDTGGAQKYITMCDGYNPVPLLDSDSPLDELLRNLASVFRAHYAAVEPKKPVKPVRKERQPIEDAADSDLLLQSMLSSGSFTDDEDDVEPQTPVVAQELVNHTPIRNAFGKALRRPASLWELNKMDDQFEAFEKSPVTQRSILRSSQQSAGSKRAAESLPDAGKASSSRRARSTAAAGDLPSVAEAGSAVDASSNVD</sequence>
<feature type="compositionally biased region" description="Low complexity" evidence="1">
    <location>
        <begin position="26"/>
        <end position="44"/>
    </location>
</feature>
<dbReference type="PROSITE" id="PS00109">
    <property type="entry name" value="PROTEIN_KINASE_TYR"/>
    <property type="match status" value="1"/>
</dbReference>
<keyword evidence="4" id="KW-1185">Reference proteome</keyword>
<proteinExistence type="predicted"/>
<gene>
    <name evidence="3" type="ORF">C8Q71DRAFT_861281</name>
</gene>
<reference evidence="3 4" key="1">
    <citation type="journal article" date="2021" name="Environ. Microbiol.">
        <title>Gene family expansions and transcriptome signatures uncover fungal adaptations to wood decay.</title>
        <authorList>
            <person name="Hage H."/>
            <person name="Miyauchi S."/>
            <person name="Viragh M."/>
            <person name="Drula E."/>
            <person name="Min B."/>
            <person name="Chaduli D."/>
            <person name="Navarro D."/>
            <person name="Favel A."/>
            <person name="Norest M."/>
            <person name="Lesage-Meessen L."/>
            <person name="Balint B."/>
            <person name="Merenyi Z."/>
            <person name="de Eugenio L."/>
            <person name="Morin E."/>
            <person name="Martinez A.T."/>
            <person name="Baldrian P."/>
            <person name="Stursova M."/>
            <person name="Martinez M.J."/>
            <person name="Novotny C."/>
            <person name="Magnuson J.K."/>
            <person name="Spatafora J.W."/>
            <person name="Maurice S."/>
            <person name="Pangilinan J."/>
            <person name="Andreopoulos W."/>
            <person name="LaButti K."/>
            <person name="Hundley H."/>
            <person name="Na H."/>
            <person name="Kuo A."/>
            <person name="Barry K."/>
            <person name="Lipzen A."/>
            <person name="Henrissat B."/>
            <person name="Riley R."/>
            <person name="Ahrendt S."/>
            <person name="Nagy L.G."/>
            <person name="Grigoriev I.V."/>
            <person name="Martin F."/>
            <person name="Rosso M.N."/>
        </authorList>
    </citation>
    <scope>NUCLEOTIDE SEQUENCE [LARGE SCALE GENOMIC DNA]</scope>
    <source>
        <strain evidence="3 4">CIRM-BRFM 1785</strain>
    </source>
</reference>
<accession>A0ABQ8K5L0</accession>
<dbReference type="Gene3D" id="1.10.510.10">
    <property type="entry name" value="Transferase(Phosphotransferase) domain 1"/>
    <property type="match status" value="1"/>
</dbReference>
<evidence type="ECO:0000256" key="1">
    <source>
        <dbReference type="SAM" id="MobiDB-lite"/>
    </source>
</evidence>